<dbReference type="AlphaFoldDB" id="G5ANU2"/>
<feature type="region of interest" description="Disordered" evidence="1">
    <location>
        <begin position="32"/>
        <end position="64"/>
    </location>
</feature>
<name>G5ANU2_HETGA</name>
<evidence type="ECO:0000313" key="3">
    <source>
        <dbReference type="Proteomes" id="UP000006813"/>
    </source>
</evidence>
<organism evidence="2 3">
    <name type="scientific">Heterocephalus glaber</name>
    <name type="common">Naked mole rat</name>
    <dbReference type="NCBI Taxonomy" id="10181"/>
    <lineage>
        <taxon>Eukaryota</taxon>
        <taxon>Metazoa</taxon>
        <taxon>Chordata</taxon>
        <taxon>Craniata</taxon>
        <taxon>Vertebrata</taxon>
        <taxon>Euteleostomi</taxon>
        <taxon>Mammalia</taxon>
        <taxon>Eutheria</taxon>
        <taxon>Euarchontoglires</taxon>
        <taxon>Glires</taxon>
        <taxon>Rodentia</taxon>
        <taxon>Hystricomorpha</taxon>
        <taxon>Bathyergidae</taxon>
        <taxon>Heterocephalus</taxon>
    </lineage>
</organism>
<dbReference type="EMBL" id="JH166235">
    <property type="protein sequence ID" value="EHA98702.1"/>
    <property type="molecule type" value="Genomic_DNA"/>
</dbReference>
<reference evidence="2 3" key="1">
    <citation type="journal article" date="2011" name="Nature">
        <title>Genome sequencing reveals insights into physiology and longevity of the naked mole rat.</title>
        <authorList>
            <person name="Kim E.B."/>
            <person name="Fang X."/>
            <person name="Fushan A.A."/>
            <person name="Huang Z."/>
            <person name="Lobanov A.V."/>
            <person name="Han L."/>
            <person name="Marino S.M."/>
            <person name="Sun X."/>
            <person name="Turanov A.A."/>
            <person name="Yang P."/>
            <person name="Yim S.H."/>
            <person name="Zhao X."/>
            <person name="Kasaikina M.V."/>
            <person name="Stoletzki N."/>
            <person name="Peng C."/>
            <person name="Polak P."/>
            <person name="Xiong Z."/>
            <person name="Kiezun A."/>
            <person name="Zhu Y."/>
            <person name="Chen Y."/>
            <person name="Kryukov G.V."/>
            <person name="Zhang Q."/>
            <person name="Peshkin L."/>
            <person name="Yang L."/>
            <person name="Bronson R.T."/>
            <person name="Buffenstein R."/>
            <person name="Wang B."/>
            <person name="Han C."/>
            <person name="Li Q."/>
            <person name="Chen L."/>
            <person name="Zhao W."/>
            <person name="Sunyaev S.R."/>
            <person name="Park T.J."/>
            <person name="Zhang G."/>
            <person name="Wang J."/>
            <person name="Gladyshev V.N."/>
        </authorList>
    </citation>
    <scope>NUCLEOTIDE SEQUENCE [LARGE SCALE GENOMIC DNA]</scope>
</reference>
<sequence length="78" mass="8116">MINTGALGASDEIIRWDKNPVFFKLPFSPSTDLATAGTDSPQGGHVPEKPGLPSARNFLKSGGGPAVIKRKAENAGIL</sequence>
<dbReference type="InParanoid" id="G5ANU2"/>
<gene>
    <name evidence="2" type="ORF">GW7_09909</name>
</gene>
<dbReference type="Proteomes" id="UP000006813">
    <property type="component" value="Unassembled WGS sequence"/>
</dbReference>
<evidence type="ECO:0000313" key="2">
    <source>
        <dbReference type="EMBL" id="EHA98702.1"/>
    </source>
</evidence>
<accession>G5ANU2</accession>
<protein>
    <submittedName>
        <fullName evidence="2">Uncharacterized protein</fullName>
    </submittedName>
</protein>
<evidence type="ECO:0000256" key="1">
    <source>
        <dbReference type="SAM" id="MobiDB-lite"/>
    </source>
</evidence>
<proteinExistence type="predicted"/>
<feature type="compositionally biased region" description="Polar residues" evidence="1">
    <location>
        <begin position="32"/>
        <end position="41"/>
    </location>
</feature>